<organism evidence="1 2">
    <name type="scientific">Rhododendron molle</name>
    <name type="common">Chinese azalea</name>
    <name type="synonym">Azalea mollis</name>
    <dbReference type="NCBI Taxonomy" id="49168"/>
    <lineage>
        <taxon>Eukaryota</taxon>
        <taxon>Viridiplantae</taxon>
        <taxon>Streptophyta</taxon>
        <taxon>Embryophyta</taxon>
        <taxon>Tracheophyta</taxon>
        <taxon>Spermatophyta</taxon>
        <taxon>Magnoliopsida</taxon>
        <taxon>eudicotyledons</taxon>
        <taxon>Gunneridae</taxon>
        <taxon>Pentapetalae</taxon>
        <taxon>asterids</taxon>
        <taxon>Ericales</taxon>
        <taxon>Ericaceae</taxon>
        <taxon>Ericoideae</taxon>
        <taxon>Rhodoreae</taxon>
        <taxon>Rhododendron</taxon>
    </lineage>
</organism>
<gene>
    <name evidence="1" type="ORF">RHMOL_Rhmol10G0222100</name>
</gene>
<protein>
    <submittedName>
        <fullName evidence="1">Uncharacterized protein</fullName>
    </submittedName>
</protein>
<reference evidence="1" key="1">
    <citation type="submission" date="2022-02" db="EMBL/GenBank/DDBJ databases">
        <title>Plant Genome Project.</title>
        <authorList>
            <person name="Zhang R.-G."/>
        </authorList>
    </citation>
    <scope>NUCLEOTIDE SEQUENCE</scope>
    <source>
        <strain evidence="1">AT1</strain>
    </source>
</reference>
<comment type="caution">
    <text evidence="1">The sequence shown here is derived from an EMBL/GenBank/DDBJ whole genome shotgun (WGS) entry which is preliminary data.</text>
</comment>
<dbReference type="EMBL" id="CM046397">
    <property type="protein sequence ID" value="KAI8536014.1"/>
    <property type="molecule type" value="Genomic_DNA"/>
</dbReference>
<keyword evidence="2" id="KW-1185">Reference proteome</keyword>
<evidence type="ECO:0000313" key="2">
    <source>
        <dbReference type="Proteomes" id="UP001062846"/>
    </source>
</evidence>
<evidence type="ECO:0000313" key="1">
    <source>
        <dbReference type="EMBL" id="KAI8536014.1"/>
    </source>
</evidence>
<dbReference type="Proteomes" id="UP001062846">
    <property type="component" value="Chromosome 10"/>
</dbReference>
<proteinExistence type="predicted"/>
<accession>A0ACC0M613</accession>
<name>A0ACC0M613_RHOML</name>
<sequence length="90" mass="10075">MSIDKTVGGGDDAFDTFFKATRVGNHAPRVIFRNAAAKIRGGTMDDYNFSISNSWSFENDVRSGENISHNSRDYTPEFTTNQNSLLKHIN</sequence>